<dbReference type="OrthoDB" id="2662087at2"/>
<organism evidence="1 2">
    <name type="scientific">Acetivibrio clariflavus (strain DSM 19732 / NBRC 101661 / EBR45)</name>
    <name type="common">Clostridium clariflavum</name>
    <dbReference type="NCBI Taxonomy" id="720554"/>
    <lineage>
        <taxon>Bacteria</taxon>
        <taxon>Bacillati</taxon>
        <taxon>Bacillota</taxon>
        <taxon>Clostridia</taxon>
        <taxon>Eubacteriales</taxon>
        <taxon>Oscillospiraceae</taxon>
        <taxon>Acetivibrio</taxon>
    </lineage>
</organism>
<protein>
    <submittedName>
        <fullName evidence="1">Uncharacterized protein</fullName>
    </submittedName>
</protein>
<sequence>MKEFEIDCMFNLLGPSKPALPKEQALNLNLKPGETVKVFQDDFTWTGTIKYDENLPPMYQWYVELD</sequence>
<reference evidence="2" key="1">
    <citation type="submission" date="2011-12" db="EMBL/GenBank/DDBJ databases">
        <title>Complete sequence of Clostridium clariflavum DSM 19732.</title>
        <authorList>
            <consortium name="US DOE Joint Genome Institute"/>
            <person name="Lucas S."/>
            <person name="Han J."/>
            <person name="Lapidus A."/>
            <person name="Cheng J.-F."/>
            <person name="Goodwin L."/>
            <person name="Pitluck S."/>
            <person name="Peters L."/>
            <person name="Teshima H."/>
            <person name="Detter J.C."/>
            <person name="Han C."/>
            <person name="Tapia R."/>
            <person name="Land M."/>
            <person name="Hauser L."/>
            <person name="Kyrpides N."/>
            <person name="Ivanova N."/>
            <person name="Pagani I."/>
            <person name="Kitzmiller T."/>
            <person name="Lynd L."/>
            <person name="Izquierdo J."/>
            <person name="Woyke T."/>
        </authorList>
    </citation>
    <scope>NUCLEOTIDE SEQUENCE [LARGE SCALE GENOMIC DNA]</scope>
    <source>
        <strain evidence="2">DSM 19732 / NBRC 101661 / EBR45</strain>
    </source>
</reference>
<proteinExistence type="predicted"/>
<dbReference type="KEGG" id="ccl:Clocl_1867"/>
<dbReference type="AlphaFoldDB" id="G8LUU5"/>
<name>G8LUU5_ACECE</name>
<evidence type="ECO:0000313" key="1">
    <source>
        <dbReference type="EMBL" id="AEV68475.1"/>
    </source>
</evidence>
<gene>
    <name evidence="1" type="ordered locus">Clocl_1867</name>
</gene>
<reference evidence="1 2" key="2">
    <citation type="journal article" date="2012" name="Stand. Genomic Sci.">
        <title>Complete Genome Sequence of Clostridium clariflavum DSM 19732.</title>
        <authorList>
            <person name="Izquierdo J.A."/>
            <person name="Goodwin L."/>
            <person name="Davenport K.W."/>
            <person name="Teshima H."/>
            <person name="Bruce D."/>
            <person name="Detter C."/>
            <person name="Tapia R."/>
            <person name="Han S."/>
            <person name="Land M."/>
            <person name="Hauser L."/>
            <person name="Jeffries C.D."/>
            <person name="Han J."/>
            <person name="Pitluck S."/>
            <person name="Nolan M."/>
            <person name="Chen A."/>
            <person name="Huntemann M."/>
            <person name="Mavromatis K."/>
            <person name="Mikhailova N."/>
            <person name="Liolios K."/>
            <person name="Woyke T."/>
            <person name="Lynd L.R."/>
        </authorList>
    </citation>
    <scope>NUCLEOTIDE SEQUENCE [LARGE SCALE GENOMIC DNA]</scope>
    <source>
        <strain evidence="2">DSM 19732 / NBRC 101661 / EBR45</strain>
    </source>
</reference>
<dbReference type="HOGENOM" id="CLU_2823454_0_0_9"/>
<dbReference type="eggNOG" id="ENOG5034AJ5">
    <property type="taxonomic scope" value="Bacteria"/>
</dbReference>
<accession>G8LUU5</accession>
<dbReference type="Proteomes" id="UP000005435">
    <property type="component" value="Chromosome"/>
</dbReference>
<evidence type="ECO:0000313" key="2">
    <source>
        <dbReference type="Proteomes" id="UP000005435"/>
    </source>
</evidence>
<dbReference type="RefSeq" id="WP_014255060.1">
    <property type="nucleotide sequence ID" value="NC_016627.1"/>
</dbReference>
<keyword evidence="2" id="KW-1185">Reference proteome</keyword>
<dbReference type="EMBL" id="CP003065">
    <property type="protein sequence ID" value="AEV68475.1"/>
    <property type="molecule type" value="Genomic_DNA"/>
</dbReference>